<evidence type="ECO:0000256" key="1">
    <source>
        <dbReference type="SAM" id="MobiDB-lite"/>
    </source>
</evidence>
<proteinExistence type="predicted"/>
<feature type="compositionally biased region" description="Polar residues" evidence="1">
    <location>
        <begin position="48"/>
        <end position="64"/>
    </location>
</feature>
<feature type="compositionally biased region" description="Pro residues" evidence="1">
    <location>
        <begin position="138"/>
        <end position="177"/>
    </location>
</feature>
<name>A0AAV7SGR7_PLEWA</name>
<dbReference type="EMBL" id="JANPWB010000008">
    <property type="protein sequence ID" value="KAJ1163247.1"/>
    <property type="molecule type" value="Genomic_DNA"/>
</dbReference>
<organism evidence="2 3">
    <name type="scientific">Pleurodeles waltl</name>
    <name type="common">Iberian ribbed newt</name>
    <dbReference type="NCBI Taxonomy" id="8319"/>
    <lineage>
        <taxon>Eukaryota</taxon>
        <taxon>Metazoa</taxon>
        <taxon>Chordata</taxon>
        <taxon>Craniata</taxon>
        <taxon>Vertebrata</taxon>
        <taxon>Euteleostomi</taxon>
        <taxon>Amphibia</taxon>
        <taxon>Batrachia</taxon>
        <taxon>Caudata</taxon>
        <taxon>Salamandroidea</taxon>
        <taxon>Salamandridae</taxon>
        <taxon>Pleurodelinae</taxon>
        <taxon>Pleurodeles</taxon>
    </lineage>
</organism>
<dbReference type="AlphaFoldDB" id="A0AAV7SGR7"/>
<feature type="region of interest" description="Disordered" evidence="1">
    <location>
        <begin position="1"/>
        <end position="215"/>
    </location>
</feature>
<feature type="compositionally biased region" description="Pro residues" evidence="1">
    <location>
        <begin position="185"/>
        <end position="209"/>
    </location>
</feature>
<feature type="compositionally biased region" description="Polar residues" evidence="1">
    <location>
        <begin position="11"/>
        <end position="25"/>
    </location>
</feature>
<feature type="compositionally biased region" description="Basic residues" evidence="1">
    <location>
        <begin position="30"/>
        <end position="47"/>
    </location>
</feature>
<keyword evidence="3" id="KW-1185">Reference proteome</keyword>
<reference evidence="2" key="1">
    <citation type="journal article" date="2022" name="bioRxiv">
        <title>Sequencing and chromosome-scale assembly of the giantPleurodeles waltlgenome.</title>
        <authorList>
            <person name="Brown T."/>
            <person name="Elewa A."/>
            <person name="Iarovenko S."/>
            <person name="Subramanian E."/>
            <person name="Araus A.J."/>
            <person name="Petzold A."/>
            <person name="Susuki M."/>
            <person name="Suzuki K.-i.T."/>
            <person name="Hayashi T."/>
            <person name="Toyoda A."/>
            <person name="Oliveira C."/>
            <person name="Osipova E."/>
            <person name="Leigh N.D."/>
            <person name="Simon A."/>
            <person name="Yun M.H."/>
        </authorList>
    </citation>
    <scope>NUCLEOTIDE SEQUENCE</scope>
    <source>
        <strain evidence="2">20211129_DDA</strain>
        <tissue evidence="2">Liver</tissue>
    </source>
</reference>
<evidence type="ECO:0000313" key="3">
    <source>
        <dbReference type="Proteomes" id="UP001066276"/>
    </source>
</evidence>
<evidence type="ECO:0000313" key="2">
    <source>
        <dbReference type="EMBL" id="KAJ1163247.1"/>
    </source>
</evidence>
<accession>A0AAV7SGR7</accession>
<protein>
    <submittedName>
        <fullName evidence="2">Uncharacterized protein</fullName>
    </submittedName>
</protein>
<sequence>MPVVTGFWSAPGSTTASVARSQSTDSPPPVKHKRLASARRERGKKSATKSAPTGTIGSVDTAATPSKVGKGHSKTGKSGKISKADMTAGSPAAQDKTAHQQPRCPGQDRQQQQPRCPGQDRHQQPRCPGQDRQQSCCPGPPPAAPLPRTRPPAAAPLPRTRPPAAAPLPRTRPPAAPLPRTRLPPATPLPRTRPPPAAPLPRTRPPAPPQDSECQ</sequence>
<comment type="caution">
    <text evidence="2">The sequence shown here is derived from an EMBL/GenBank/DDBJ whole genome shotgun (WGS) entry which is preliminary data.</text>
</comment>
<dbReference type="Proteomes" id="UP001066276">
    <property type="component" value="Chromosome 4_2"/>
</dbReference>
<gene>
    <name evidence="2" type="ORF">NDU88_003710</name>
</gene>